<proteinExistence type="predicted"/>
<comment type="caution">
    <text evidence="5">The sequence shown here is derived from an EMBL/GenBank/DDBJ whole genome shotgun (WGS) entry which is preliminary data.</text>
</comment>
<protein>
    <submittedName>
        <fullName evidence="5">RpiR family transcriptional regulator</fullName>
    </submittedName>
</protein>
<dbReference type="Gene3D" id="3.40.50.10490">
    <property type="entry name" value="Glucose-6-phosphate isomerase like protein, domain 1"/>
    <property type="match status" value="1"/>
</dbReference>
<evidence type="ECO:0000256" key="3">
    <source>
        <dbReference type="ARBA" id="ARBA00023163"/>
    </source>
</evidence>
<dbReference type="PANTHER" id="PTHR30514">
    <property type="entry name" value="GLUCOKINASE"/>
    <property type="match status" value="1"/>
</dbReference>
<dbReference type="Proteomes" id="UP000295632">
    <property type="component" value="Unassembled WGS sequence"/>
</dbReference>
<gene>
    <name evidence="5" type="ORF">EV213_1316</name>
</gene>
<keyword evidence="1" id="KW-0805">Transcription regulation</keyword>
<dbReference type="Pfam" id="PF01418">
    <property type="entry name" value="HTH_6"/>
    <property type="match status" value="1"/>
</dbReference>
<dbReference type="AlphaFoldDB" id="A0A4R6TT91"/>
<dbReference type="Pfam" id="PF01380">
    <property type="entry name" value="SIS"/>
    <property type="match status" value="1"/>
</dbReference>
<name>A0A4R6TT91_9BACI</name>
<dbReference type="OrthoDB" id="2930at2"/>
<dbReference type="InterPro" id="IPR000281">
    <property type="entry name" value="HTH_RpiR"/>
</dbReference>
<keyword evidence="3" id="KW-0804">Transcription</keyword>
<evidence type="ECO:0000313" key="6">
    <source>
        <dbReference type="Proteomes" id="UP000295632"/>
    </source>
</evidence>
<dbReference type="SUPFAM" id="SSF46689">
    <property type="entry name" value="Homeodomain-like"/>
    <property type="match status" value="1"/>
</dbReference>
<dbReference type="InterPro" id="IPR046348">
    <property type="entry name" value="SIS_dom_sf"/>
</dbReference>
<dbReference type="InterPro" id="IPR036388">
    <property type="entry name" value="WH-like_DNA-bd_sf"/>
</dbReference>
<dbReference type="SUPFAM" id="SSF53697">
    <property type="entry name" value="SIS domain"/>
    <property type="match status" value="1"/>
</dbReference>
<dbReference type="InterPro" id="IPR047640">
    <property type="entry name" value="RpiR-like"/>
</dbReference>
<dbReference type="GO" id="GO:0003677">
    <property type="term" value="F:DNA binding"/>
    <property type="evidence" value="ECO:0007669"/>
    <property type="project" value="UniProtKB-KW"/>
</dbReference>
<dbReference type="InterPro" id="IPR009057">
    <property type="entry name" value="Homeodomain-like_sf"/>
</dbReference>
<evidence type="ECO:0000313" key="5">
    <source>
        <dbReference type="EMBL" id="TDQ33433.1"/>
    </source>
</evidence>
<dbReference type="Gene3D" id="1.10.10.10">
    <property type="entry name" value="Winged helix-like DNA-binding domain superfamily/Winged helix DNA-binding domain"/>
    <property type="match status" value="1"/>
</dbReference>
<feature type="domain" description="HTH rpiR-type" evidence="4">
    <location>
        <begin position="2"/>
        <end position="78"/>
    </location>
</feature>
<dbReference type="RefSeq" id="WP_133582359.1">
    <property type="nucleotide sequence ID" value="NZ_SNYJ01000031.1"/>
</dbReference>
<dbReference type="CDD" id="cd05013">
    <property type="entry name" value="SIS_RpiR"/>
    <property type="match status" value="1"/>
</dbReference>
<dbReference type="PANTHER" id="PTHR30514:SF18">
    <property type="entry name" value="RPIR-FAMILY TRANSCRIPTIONAL REGULATOR"/>
    <property type="match status" value="1"/>
</dbReference>
<evidence type="ECO:0000256" key="1">
    <source>
        <dbReference type="ARBA" id="ARBA00023015"/>
    </source>
</evidence>
<organism evidence="5 6">
    <name type="scientific">Aureibacillus halotolerans</name>
    <dbReference type="NCBI Taxonomy" id="1508390"/>
    <lineage>
        <taxon>Bacteria</taxon>
        <taxon>Bacillati</taxon>
        <taxon>Bacillota</taxon>
        <taxon>Bacilli</taxon>
        <taxon>Bacillales</taxon>
        <taxon>Bacillaceae</taxon>
        <taxon>Aureibacillus</taxon>
    </lineage>
</organism>
<dbReference type="EMBL" id="SNYJ01000031">
    <property type="protein sequence ID" value="TDQ33433.1"/>
    <property type="molecule type" value="Genomic_DNA"/>
</dbReference>
<dbReference type="InterPro" id="IPR035472">
    <property type="entry name" value="RpiR-like_SIS"/>
</dbReference>
<accession>A0A4R6TT91</accession>
<dbReference type="PROSITE" id="PS51071">
    <property type="entry name" value="HTH_RPIR"/>
    <property type="match status" value="1"/>
</dbReference>
<dbReference type="GO" id="GO:0097367">
    <property type="term" value="F:carbohydrate derivative binding"/>
    <property type="evidence" value="ECO:0007669"/>
    <property type="project" value="InterPro"/>
</dbReference>
<keyword evidence="2" id="KW-0238">DNA-binding</keyword>
<reference evidence="5 6" key="1">
    <citation type="submission" date="2019-03" db="EMBL/GenBank/DDBJ databases">
        <title>Genomic Encyclopedia of Type Strains, Phase IV (KMG-IV): sequencing the most valuable type-strain genomes for metagenomic binning, comparative biology and taxonomic classification.</title>
        <authorList>
            <person name="Goeker M."/>
        </authorList>
    </citation>
    <scope>NUCLEOTIDE SEQUENCE [LARGE SCALE GENOMIC DNA]</scope>
    <source>
        <strain evidence="5 6">DSM 28697</strain>
    </source>
</reference>
<keyword evidence="6" id="KW-1185">Reference proteome</keyword>
<sequence>MDNPIEHLQQHLSKLTEAQRKVADYIIKHQLDVAFLTVDQLAREVQTSTTTIMRLASNLGYSGYTEFQKRLQENLRNQSAPNTRLAANIKGMEEDDLWGKYAEHQIANIQDTVDMISREKLEQTQQMIVSANRIICTSVRSGLPVVQYLTHGLNRLFGNTNLIVADLSDWVDNIVDMNENDLVIVASFPRYARRIIDLAKTAQANSVPVISITDSYSSPIAAHSNLVLPCNSSSIAFHNSAVSSLFVADYLVSALAINYSEQTKGRLDKVNAILTDMDYHSVRRTD</sequence>
<dbReference type="InterPro" id="IPR001347">
    <property type="entry name" value="SIS_dom"/>
</dbReference>
<dbReference type="GO" id="GO:1901135">
    <property type="term" value="P:carbohydrate derivative metabolic process"/>
    <property type="evidence" value="ECO:0007669"/>
    <property type="project" value="InterPro"/>
</dbReference>
<evidence type="ECO:0000256" key="2">
    <source>
        <dbReference type="ARBA" id="ARBA00023125"/>
    </source>
</evidence>
<dbReference type="GO" id="GO:0003700">
    <property type="term" value="F:DNA-binding transcription factor activity"/>
    <property type="evidence" value="ECO:0007669"/>
    <property type="project" value="InterPro"/>
</dbReference>
<evidence type="ECO:0000259" key="4">
    <source>
        <dbReference type="PROSITE" id="PS51071"/>
    </source>
</evidence>